<proteinExistence type="predicted"/>
<dbReference type="RefSeq" id="WP_340289815.1">
    <property type="nucleotide sequence ID" value="NZ_JBBJUP010000008.1"/>
</dbReference>
<keyword evidence="2" id="KW-1185">Reference proteome</keyword>
<organism evidence="1 2">
    <name type="scientific">Pseudonocardia spirodelae</name>
    <dbReference type="NCBI Taxonomy" id="3133431"/>
    <lineage>
        <taxon>Bacteria</taxon>
        <taxon>Bacillati</taxon>
        <taxon>Actinomycetota</taxon>
        <taxon>Actinomycetes</taxon>
        <taxon>Pseudonocardiales</taxon>
        <taxon>Pseudonocardiaceae</taxon>
        <taxon>Pseudonocardia</taxon>
    </lineage>
</organism>
<evidence type="ECO:0000313" key="1">
    <source>
        <dbReference type="EMBL" id="MEJ8279701.1"/>
    </source>
</evidence>
<accession>A0ABU8T6X7</accession>
<sequence length="187" mass="19692">MSAPARVPAGHELLLRLAGRVPDELLWRLRDWLAAGDTAALGAVLPRTLLRHRIGLTDGERALLADVVGPGAPSRRLVDAVLPGAPPAPPAFTAGEPDLAAWSALSVVRDEASALLLAVRADGARVLVVRDARRPHLLAAAVARLLRVHGERVPRVEVLTGDAPTEYHEAACTAAASLWSREPVPTG</sequence>
<evidence type="ECO:0000313" key="2">
    <source>
        <dbReference type="Proteomes" id="UP001364211"/>
    </source>
</evidence>
<name>A0ABU8T6X7_9PSEU</name>
<dbReference type="EMBL" id="JBBJUP010000008">
    <property type="protein sequence ID" value="MEJ8279701.1"/>
    <property type="molecule type" value="Genomic_DNA"/>
</dbReference>
<reference evidence="1 2" key="1">
    <citation type="submission" date="2024-03" db="EMBL/GenBank/DDBJ databases">
        <title>Draft genome sequence of Pseudonocardia sp. DW16-2.</title>
        <authorList>
            <person name="Duangmal K."/>
        </authorList>
    </citation>
    <scope>NUCLEOTIDE SEQUENCE [LARGE SCALE GENOMIC DNA]</scope>
    <source>
        <strain evidence="1 2">DW16-2</strain>
    </source>
</reference>
<protein>
    <submittedName>
        <fullName evidence="1">Uncharacterized protein</fullName>
    </submittedName>
</protein>
<dbReference type="Proteomes" id="UP001364211">
    <property type="component" value="Unassembled WGS sequence"/>
</dbReference>
<gene>
    <name evidence="1" type="ORF">WJX68_12230</name>
</gene>
<comment type="caution">
    <text evidence="1">The sequence shown here is derived from an EMBL/GenBank/DDBJ whole genome shotgun (WGS) entry which is preliminary data.</text>
</comment>